<organism evidence="4 5">
    <name type="scientific">Candidatus Sulfotelmatobacter kueseliae</name>
    <dbReference type="NCBI Taxonomy" id="2042962"/>
    <lineage>
        <taxon>Bacteria</taxon>
        <taxon>Pseudomonadati</taxon>
        <taxon>Acidobacteriota</taxon>
        <taxon>Terriglobia</taxon>
        <taxon>Terriglobales</taxon>
        <taxon>Candidatus Korobacteraceae</taxon>
        <taxon>Candidatus Sulfotelmatobacter</taxon>
    </lineage>
</organism>
<dbReference type="Gene3D" id="3.20.20.480">
    <property type="entry name" value="Trimethylamine methyltransferase-like"/>
    <property type="match status" value="1"/>
</dbReference>
<protein>
    <submittedName>
        <fullName evidence="4">Putative trimethylamine methyltransferase</fullName>
    </submittedName>
</protein>
<dbReference type="Pfam" id="PF06253">
    <property type="entry name" value="MTTB"/>
    <property type="match status" value="1"/>
</dbReference>
<dbReference type="EMBL" id="OMOD01000163">
    <property type="protein sequence ID" value="SPF46624.1"/>
    <property type="molecule type" value="Genomic_DNA"/>
</dbReference>
<evidence type="ECO:0000256" key="2">
    <source>
        <dbReference type="ARBA" id="ARBA00022603"/>
    </source>
</evidence>
<sequence>MRPVLKLLGNELIEKIIAEAREVMCKLGIEIHNELVLSMLADHGARIDKDTCYAYFTEAIIDKALATVPHSFKLFDVLGNQTHDFQGNNVYFTPGSTSLNILDSRGEIRKATTADYVRYAKLVSVLPNLASQSTALISTDVHDEISDSYRLYLSLLYGEKPVVTGAFTIESFEVMKDMQLAVRGSEAALRAKPLTVFSACPTAPLKWSDVTSQNLVDCSRWSIPVEFISMPLSGFMAPVTLVGSLIQQTAETLSGVVISQLVNPGHAILYGGSPAVFDIRFATTPMGAVETMMIDCGNSEIGKYLGMPTQSYIAFSDAKQLDAQAGLESGIGAIMAALSGINSISGPGMLDFESCLSLEKLVVDNEICGMAYRLLRGIEPREDFPSIPLFEELRSKKHLLIAAHTRRHLREEITFPGPVIDRANRDRWIDDGKQSLMERATKEVNRLVATHKPSRLPETTKQELMHLMQREARRYGTETLPAREECVAAG</sequence>
<dbReference type="InterPro" id="IPR010426">
    <property type="entry name" value="MTTB_MeTrfase"/>
</dbReference>
<keyword evidence="3 4" id="KW-0808">Transferase</keyword>
<name>A0A2U3L3Y2_9BACT</name>
<evidence type="ECO:0000256" key="3">
    <source>
        <dbReference type="ARBA" id="ARBA00022679"/>
    </source>
</evidence>
<reference evidence="5" key="1">
    <citation type="submission" date="2018-02" db="EMBL/GenBank/DDBJ databases">
        <authorList>
            <person name="Hausmann B."/>
        </authorList>
    </citation>
    <scope>NUCLEOTIDE SEQUENCE [LARGE SCALE GENOMIC DNA]</scope>
    <source>
        <strain evidence="5">Peat soil MAG SbA1</strain>
    </source>
</reference>
<proteinExistence type="inferred from homology"/>
<evidence type="ECO:0000313" key="4">
    <source>
        <dbReference type="EMBL" id="SPF46624.1"/>
    </source>
</evidence>
<accession>A0A2U3L3Y2</accession>
<dbReference type="AlphaFoldDB" id="A0A2U3L3Y2"/>
<gene>
    <name evidence="4" type="ORF">SBA1_670030</name>
</gene>
<dbReference type="GO" id="GO:0015948">
    <property type="term" value="P:methanogenesis"/>
    <property type="evidence" value="ECO:0007669"/>
    <property type="project" value="InterPro"/>
</dbReference>
<dbReference type="OrthoDB" id="5418352at2"/>
<dbReference type="GO" id="GO:0032259">
    <property type="term" value="P:methylation"/>
    <property type="evidence" value="ECO:0007669"/>
    <property type="project" value="UniProtKB-KW"/>
</dbReference>
<comment type="similarity">
    <text evidence="1">Belongs to the trimethylamine methyltransferase family.</text>
</comment>
<dbReference type="Proteomes" id="UP000238701">
    <property type="component" value="Unassembled WGS sequence"/>
</dbReference>
<dbReference type="InterPro" id="IPR038601">
    <property type="entry name" value="MttB-like_sf"/>
</dbReference>
<evidence type="ECO:0000256" key="1">
    <source>
        <dbReference type="ARBA" id="ARBA00007137"/>
    </source>
</evidence>
<dbReference type="GO" id="GO:0008168">
    <property type="term" value="F:methyltransferase activity"/>
    <property type="evidence" value="ECO:0007669"/>
    <property type="project" value="UniProtKB-KW"/>
</dbReference>
<keyword evidence="2 4" id="KW-0489">Methyltransferase</keyword>
<evidence type="ECO:0000313" key="5">
    <source>
        <dbReference type="Proteomes" id="UP000238701"/>
    </source>
</evidence>